<dbReference type="Proteomes" id="UP001165405">
    <property type="component" value="Unassembled WGS sequence"/>
</dbReference>
<proteinExistence type="predicted"/>
<keyword evidence="1" id="KW-0472">Membrane</keyword>
<keyword evidence="1" id="KW-1133">Transmembrane helix</keyword>
<reference evidence="3" key="1">
    <citation type="submission" date="2022-01" db="EMBL/GenBank/DDBJ databases">
        <title>Antribacter sp. nov., isolated from Guizhou of China.</title>
        <authorList>
            <person name="Chengliang C."/>
            <person name="Ya Z."/>
        </authorList>
    </citation>
    <scope>NUCLEOTIDE SEQUENCE</scope>
    <source>
        <strain evidence="3">KLBMP 9083</strain>
    </source>
</reference>
<feature type="transmembrane region" description="Helical" evidence="1">
    <location>
        <begin position="78"/>
        <end position="95"/>
    </location>
</feature>
<feature type="transmembrane region" description="Helical" evidence="1">
    <location>
        <begin position="163"/>
        <end position="181"/>
    </location>
</feature>
<name>A0AA41QG89_9MICO</name>
<feature type="transmembrane region" description="Helical" evidence="1">
    <location>
        <begin position="107"/>
        <end position="130"/>
    </location>
</feature>
<sequence length="242" mass="23771">MSVSSRAVATAVLSAGVAAAASVGILPLAGAAVVLAVLIALGWAGLLRLPAPGGTMLVVMLSGIGSVAVAYATNGEPVLRYLPLVLAGSMVLAFLAEMMRRDGRVRLVESVSGTVAGSVVALACAGWVAAGRTEGSADLVVTSAFALAVAAAVSALPLRGWRALAAAVGGAVLGGGIVGTLLVDTVTGLWCGLVAGLVVGALHLLFERLPALRQRLPGLSASAVPVAIGGILVFVVGRLVIV</sequence>
<keyword evidence="2" id="KW-0732">Signal</keyword>
<dbReference type="EMBL" id="JAKGSG010000038">
    <property type="protein sequence ID" value="MCF4122091.1"/>
    <property type="molecule type" value="Genomic_DNA"/>
</dbReference>
<keyword evidence="4" id="KW-1185">Reference proteome</keyword>
<feature type="transmembrane region" description="Helical" evidence="1">
    <location>
        <begin position="187"/>
        <end position="206"/>
    </location>
</feature>
<accession>A0AA41QG89</accession>
<feature type="transmembrane region" description="Helical" evidence="1">
    <location>
        <begin position="30"/>
        <end position="47"/>
    </location>
</feature>
<dbReference type="RefSeq" id="WP_236089890.1">
    <property type="nucleotide sequence ID" value="NZ_JAKGSG010000038.1"/>
</dbReference>
<protein>
    <submittedName>
        <fullName evidence="3">Uncharacterized protein</fullName>
    </submittedName>
</protein>
<comment type="caution">
    <text evidence="3">The sequence shown here is derived from an EMBL/GenBank/DDBJ whole genome shotgun (WGS) entry which is preliminary data.</text>
</comment>
<gene>
    <name evidence="3" type="ORF">L1785_14005</name>
</gene>
<keyword evidence="1" id="KW-0812">Transmembrane</keyword>
<evidence type="ECO:0000256" key="2">
    <source>
        <dbReference type="SAM" id="SignalP"/>
    </source>
</evidence>
<feature type="transmembrane region" description="Helical" evidence="1">
    <location>
        <begin position="218"/>
        <end position="241"/>
    </location>
</feature>
<feature type="transmembrane region" description="Helical" evidence="1">
    <location>
        <begin position="54"/>
        <end position="72"/>
    </location>
</feature>
<evidence type="ECO:0000313" key="3">
    <source>
        <dbReference type="EMBL" id="MCF4122091.1"/>
    </source>
</evidence>
<feature type="signal peptide" evidence="2">
    <location>
        <begin position="1"/>
        <end position="20"/>
    </location>
</feature>
<feature type="chain" id="PRO_5041275383" evidence="2">
    <location>
        <begin position="21"/>
        <end position="242"/>
    </location>
</feature>
<organism evidence="3 4">
    <name type="scientific">Antribacter soli</name>
    <dbReference type="NCBI Taxonomy" id="2910976"/>
    <lineage>
        <taxon>Bacteria</taxon>
        <taxon>Bacillati</taxon>
        <taxon>Actinomycetota</taxon>
        <taxon>Actinomycetes</taxon>
        <taxon>Micrococcales</taxon>
        <taxon>Promicromonosporaceae</taxon>
        <taxon>Antribacter</taxon>
    </lineage>
</organism>
<evidence type="ECO:0000256" key="1">
    <source>
        <dbReference type="SAM" id="Phobius"/>
    </source>
</evidence>
<feature type="transmembrane region" description="Helical" evidence="1">
    <location>
        <begin position="136"/>
        <end position="156"/>
    </location>
</feature>
<dbReference type="AlphaFoldDB" id="A0AA41QG89"/>
<evidence type="ECO:0000313" key="4">
    <source>
        <dbReference type="Proteomes" id="UP001165405"/>
    </source>
</evidence>